<dbReference type="OrthoDB" id="1933220at2759"/>
<proteinExistence type="predicted"/>
<name>A0A843X877_COLES</name>
<comment type="caution">
    <text evidence="1">The sequence shown here is derived from an EMBL/GenBank/DDBJ whole genome shotgun (WGS) entry which is preliminary data.</text>
</comment>
<reference evidence="1" key="1">
    <citation type="submission" date="2017-07" db="EMBL/GenBank/DDBJ databases">
        <title>Taro Niue Genome Assembly and Annotation.</title>
        <authorList>
            <person name="Atibalentja N."/>
            <person name="Keating K."/>
            <person name="Fields C.J."/>
        </authorList>
    </citation>
    <scope>NUCLEOTIDE SEQUENCE</scope>
    <source>
        <strain evidence="1">Niue_2</strain>
        <tissue evidence="1">Leaf</tissue>
    </source>
</reference>
<keyword evidence="2" id="KW-1185">Reference proteome</keyword>
<evidence type="ECO:0000313" key="2">
    <source>
        <dbReference type="Proteomes" id="UP000652761"/>
    </source>
</evidence>
<dbReference type="Proteomes" id="UP000652761">
    <property type="component" value="Unassembled WGS sequence"/>
</dbReference>
<evidence type="ECO:0000313" key="1">
    <source>
        <dbReference type="EMBL" id="MQM15526.1"/>
    </source>
</evidence>
<dbReference type="InterPro" id="IPR053285">
    <property type="entry name" value="Thylakoid_lumenal_pentapeptide"/>
</dbReference>
<dbReference type="PANTHER" id="PTHR47121:SF2">
    <property type="entry name" value="THYLAKOID LUMENAL PROTEIN TL20.3, CHLOROPLASTIC"/>
    <property type="match status" value="1"/>
</dbReference>
<organism evidence="1 2">
    <name type="scientific">Colocasia esculenta</name>
    <name type="common">Wild taro</name>
    <name type="synonym">Arum esculentum</name>
    <dbReference type="NCBI Taxonomy" id="4460"/>
    <lineage>
        <taxon>Eukaryota</taxon>
        <taxon>Viridiplantae</taxon>
        <taxon>Streptophyta</taxon>
        <taxon>Embryophyta</taxon>
        <taxon>Tracheophyta</taxon>
        <taxon>Spermatophyta</taxon>
        <taxon>Magnoliopsida</taxon>
        <taxon>Liliopsida</taxon>
        <taxon>Araceae</taxon>
        <taxon>Aroideae</taxon>
        <taxon>Colocasieae</taxon>
        <taxon>Colocasia</taxon>
    </lineage>
</organism>
<dbReference type="EMBL" id="NMUH01006559">
    <property type="protein sequence ID" value="MQM15526.1"/>
    <property type="molecule type" value="Genomic_DNA"/>
</dbReference>
<protein>
    <submittedName>
        <fullName evidence="1">Uncharacterized protein</fullName>
    </submittedName>
</protein>
<dbReference type="PANTHER" id="PTHR47121">
    <property type="entry name" value="THYLAKOID LUMENAL PROTEIN TL20.3, CHLOROPLASTIC"/>
    <property type="match status" value="1"/>
</dbReference>
<sequence>MAFASSPPLPACSCTRALLPLRAPRRFPSRVVVCQASGAEPRNWRSVGSSLVAAAAIVSFVGLGAMPAAADLNKFEAEMRGEFGIGSAAQYGSADLKKAVHVNENFRWYVDLCSLLFVEKLIELRIATVRAT</sequence>
<dbReference type="AlphaFoldDB" id="A0A843X877"/>
<gene>
    <name evidence="1" type="ORF">Taro_048470</name>
</gene>
<accession>A0A843X877</accession>